<accession>A0A6S6P1I3</accession>
<name>A0A6S6P1I3_9MYCO</name>
<organism evidence="1 2">
    <name type="scientific">Mycolicibacterium litorale</name>
    <dbReference type="NCBI Taxonomy" id="758802"/>
    <lineage>
        <taxon>Bacteria</taxon>
        <taxon>Bacillati</taxon>
        <taxon>Actinomycetota</taxon>
        <taxon>Actinomycetes</taxon>
        <taxon>Mycobacteriales</taxon>
        <taxon>Mycobacteriaceae</taxon>
        <taxon>Mycolicibacterium</taxon>
    </lineage>
</organism>
<dbReference type="AlphaFoldDB" id="A0A6S6P1I3"/>
<sequence>MDERSFAAAFPRVLWMPSRDVAKVGIDDLAADRGTVIAGLPNLPSTFVVQALPRRLLMSLLVNQHPALGRNRRSA</sequence>
<reference evidence="1 2" key="1">
    <citation type="submission" date="2020-07" db="EMBL/GenBank/DDBJ databases">
        <title>Complete genome sequence of Mycolicibacterium litorale like strain isolated from cardiac implantable electronic device infection.</title>
        <authorList>
            <person name="Fukano H."/>
            <person name="Miyama H."/>
            <person name="Hoshino Y."/>
        </authorList>
    </citation>
    <scope>NUCLEOTIDE SEQUENCE [LARGE SCALE GENOMIC DNA]</scope>
    <source>
        <strain evidence="1 2">NIIDNTM18</strain>
    </source>
</reference>
<gene>
    <name evidence="1" type="ORF">NIIDNTM18_06590</name>
</gene>
<evidence type="ECO:0000313" key="1">
    <source>
        <dbReference type="EMBL" id="BCI51381.1"/>
    </source>
</evidence>
<evidence type="ECO:0000313" key="2">
    <source>
        <dbReference type="Proteomes" id="UP000515734"/>
    </source>
</evidence>
<dbReference type="Proteomes" id="UP000515734">
    <property type="component" value="Chromosome"/>
</dbReference>
<proteinExistence type="predicted"/>
<dbReference type="EMBL" id="AP023287">
    <property type="protein sequence ID" value="BCI51381.1"/>
    <property type="molecule type" value="Genomic_DNA"/>
</dbReference>
<protein>
    <submittedName>
        <fullName evidence="1">Uncharacterized protein</fullName>
    </submittedName>
</protein>